<dbReference type="Pfam" id="PF01943">
    <property type="entry name" value="Polysacc_synt"/>
    <property type="match status" value="1"/>
</dbReference>
<gene>
    <name evidence="7" type="ORF">A3B49_03415</name>
</gene>
<reference evidence="7 8" key="1">
    <citation type="journal article" date="2016" name="Nat. Commun.">
        <title>Thousands of microbial genomes shed light on interconnected biogeochemical processes in an aquifer system.</title>
        <authorList>
            <person name="Anantharaman K."/>
            <person name="Brown C.T."/>
            <person name="Hug L.A."/>
            <person name="Sharon I."/>
            <person name="Castelle C.J."/>
            <person name="Probst A.J."/>
            <person name="Thomas B.C."/>
            <person name="Singh A."/>
            <person name="Wilkins M.J."/>
            <person name="Karaoz U."/>
            <person name="Brodie E.L."/>
            <person name="Williams K.H."/>
            <person name="Hubbard S.S."/>
            <person name="Banfield J.F."/>
        </authorList>
    </citation>
    <scope>NUCLEOTIDE SEQUENCE [LARGE SCALE GENOMIC DNA]</scope>
</reference>
<protein>
    <submittedName>
        <fullName evidence="7">Uncharacterized protein</fullName>
    </submittedName>
</protein>
<evidence type="ECO:0000256" key="2">
    <source>
        <dbReference type="ARBA" id="ARBA00022475"/>
    </source>
</evidence>
<feature type="transmembrane region" description="Helical" evidence="6">
    <location>
        <begin position="146"/>
        <end position="164"/>
    </location>
</feature>
<dbReference type="InterPro" id="IPR002797">
    <property type="entry name" value="Polysacc_synth"/>
</dbReference>
<evidence type="ECO:0000256" key="4">
    <source>
        <dbReference type="ARBA" id="ARBA00022989"/>
    </source>
</evidence>
<feature type="transmembrane region" description="Helical" evidence="6">
    <location>
        <begin position="374"/>
        <end position="398"/>
    </location>
</feature>
<feature type="transmembrane region" description="Helical" evidence="6">
    <location>
        <begin position="170"/>
        <end position="191"/>
    </location>
</feature>
<feature type="transmembrane region" description="Helical" evidence="6">
    <location>
        <begin position="243"/>
        <end position="265"/>
    </location>
</feature>
<name>A0A1F5MKC0_9BACT</name>
<evidence type="ECO:0000313" key="7">
    <source>
        <dbReference type="EMBL" id="OGE65821.1"/>
    </source>
</evidence>
<dbReference type="EMBL" id="MFDO01000005">
    <property type="protein sequence ID" value="OGE65821.1"/>
    <property type="molecule type" value="Genomic_DNA"/>
</dbReference>
<keyword evidence="5 6" id="KW-0472">Membrane</keyword>
<evidence type="ECO:0000256" key="5">
    <source>
        <dbReference type="ARBA" id="ARBA00023136"/>
    </source>
</evidence>
<keyword evidence="2" id="KW-1003">Cell membrane</keyword>
<feature type="transmembrane region" description="Helical" evidence="6">
    <location>
        <begin position="44"/>
        <end position="70"/>
    </location>
</feature>
<feature type="transmembrane region" description="Helical" evidence="6">
    <location>
        <begin position="277"/>
        <end position="299"/>
    </location>
</feature>
<dbReference type="InterPro" id="IPR050833">
    <property type="entry name" value="Poly_Biosynth_Transport"/>
</dbReference>
<dbReference type="PANTHER" id="PTHR30250:SF11">
    <property type="entry name" value="O-ANTIGEN TRANSPORTER-RELATED"/>
    <property type="match status" value="1"/>
</dbReference>
<dbReference type="GO" id="GO:0005886">
    <property type="term" value="C:plasma membrane"/>
    <property type="evidence" value="ECO:0007669"/>
    <property type="project" value="UniProtKB-SubCell"/>
</dbReference>
<comment type="subcellular location">
    <subcellularLocation>
        <location evidence="1">Cell membrane</location>
        <topology evidence="1">Multi-pass membrane protein</topology>
    </subcellularLocation>
</comment>
<sequence>MSVFLKVSQQTVWQLVSKVITSLSTLFILAIISQNYGEVGTGVYTLALAYLAFFYVATDLGLNAHLLPYLVNTNTAVWQKLLGGRILISVGLMILSLIILPLLSFNSPDYKWSVLIGSLTIVTQAIFITLQALYQAQQRYDLTCKALLISTPITVGIAYLLAINQASLPYLFLGHVLGWLVFVLVSVGLIKGITPRVTPLFDLNFLTSSLKIAWPIAATLFLNTVYFRVDVFLISYFRNFSEVGIYNLAYSFFQTALVVPTFIMNSYYPVMLRSKQNLLKVAGILGLLGILGSITTWYLSPYLISLVAKEGFTGSVEALRILSLSFPGFFLSALLMWVLIGRKQYKTVLLIYAVGLIVNVILNYLFIARYTYVASSWITGLTEYLILILQIIILIPLLKR</sequence>
<feature type="transmembrane region" description="Helical" evidence="6">
    <location>
        <begin position="212"/>
        <end position="237"/>
    </location>
</feature>
<feature type="transmembrane region" description="Helical" evidence="6">
    <location>
        <begin position="319"/>
        <end position="340"/>
    </location>
</feature>
<evidence type="ECO:0000313" key="8">
    <source>
        <dbReference type="Proteomes" id="UP000178017"/>
    </source>
</evidence>
<feature type="transmembrane region" description="Helical" evidence="6">
    <location>
        <begin position="347"/>
        <end position="368"/>
    </location>
</feature>
<dbReference type="Proteomes" id="UP000178017">
    <property type="component" value="Unassembled WGS sequence"/>
</dbReference>
<evidence type="ECO:0000256" key="6">
    <source>
        <dbReference type="SAM" id="Phobius"/>
    </source>
</evidence>
<feature type="transmembrane region" description="Helical" evidence="6">
    <location>
        <begin position="82"/>
        <end position="103"/>
    </location>
</feature>
<dbReference type="AlphaFoldDB" id="A0A1F5MKC0"/>
<organism evidence="7 8">
    <name type="scientific">Candidatus Daviesbacteria bacterium RIFCSPLOWO2_01_FULL_40_24</name>
    <dbReference type="NCBI Taxonomy" id="1797787"/>
    <lineage>
        <taxon>Bacteria</taxon>
        <taxon>Candidatus Daviesiibacteriota</taxon>
    </lineage>
</organism>
<evidence type="ECO:0000256" key="1">
    <source>
        <dbReference type="ARBA" id="ARBA00004651"/>
    </source>
</evidence>
<comment type="caution">
    <text evidence="7">The sequence shown here is derived from an EMBL/GenBank/DDBJ whole genome shotgun (WGS) entry which is preliminary data.</text>
</comment>
<keyword evidence="4 6" id="KW-1133">Transmembrane helix</keyword>
<proteinExistence type="predicted"/>
<feature type="transmembrane region" description="Helical" evidence="6">
    <location>
        <begin position="115"/>
        <end position="134"/>
    </location>
</feature>
<keyword evidence="3 6" id="KW-0812">Transmembrane</keyword>
<accession>A0A1F5MKC0</accession>
<evidence type="ECO:0000256" key="3">
    <source>
        <dbReference type="ARBA" id="ARBA00022692"/>
    </source>
</evidence>
<feature type="transmembrane region" description="Helical" evidence="6">
    <location>
        <begin position="12"/>
        <end position="32"/>
    </location>
</feature>
<dbReference type="PANTHER" id="PTHR30250">
    <property type="entry name" value="PST FAMILY PREDICTED COLANIC ACID TRANSPORTER"/>
    <property type="match status" value="1"/>
</dbReference>